<proteinExistence type="inferred from homology"/>
<keyword evidence="6" id="KW-0731">Sigma factor</keyword>
<dbReference type="InterPro" id="IPR000394">
    <property type="entry name" value="RNA_pol_sigma_54"/>
</dbReference>
<dbReference type="PANTHER" id="PTHR32248:SF4">
    <property type="entry name" value="RNA POLYMERASE SIGMA-54 FACTOR"/>
    <property type="match status" value="1"/>
</dbReference>
<dbReference type="PANTHER" id="PTHR32248">
    <property type="entry name" value="RNA POLYMERASE SIGMA-54 FACTOR"/>
    <property type="match status" value="1"/>
</dbReference>
<dbReference type="Pfam" id="PF00309">
    <property type="entry name" value="Sigma54_AID"/>
    <property type="match status" value="1"/>
</dbReference>
<evidence type="ECO:0000256" key="5">
    <source>
        <dbReference type="ARBA" id="ARBA00023015"/>
    </source>
</evidence>
<keyword evidence="4" id="KW-0548">Nucleotidyltransferase</keyword>
<organism evidence="11 12">
    <name type="scientific">Bariatricus massiliensis</name>
    <dbReference type="NCBI Taxonomy" id="1745713"/>
    <lineage>
        <taxon>Bacteria</taxon>
        <taxon>Bacillati</taxon>
        <taxon>Bacillota</taxon>
        <taxon>Clostridia</taxon>
        <taxon>Lachnospirales</taxon>
        <taxon>Lachnospiraceae</taxon>
        <taxon>Bariatricus</taxon>
    </lineage>
</organism>
<dbReference type="PROSITE" id="PS50044">
    <property type="entry name" value="SIGMA54_3"/>
    <property type="match status" value="1"/>
</dbReference>
<keyword evidence="5" id="KW-0805">Transcription regulation</keyword>
<reference evidence="11 12" key="1">
    <citation type="submission" date="2021-10" db="EMBL/GenBank/DDBJ databases">
        <title>Collection of gut derived symbiotic bacterial strains cultured from healthy donors.</title>
        <authorList>
            <person name="Lin H."/>
            <person name="Littmann E."/>
            <person name="Kohout C."/>
            <person name="Pamer E.G."/>
        </authorList>
    </citation>
    <scope>NUCLEOTIDE SEQUENCE [LARGE SCALE GENOMIC DNA]</scope>
    <source>
        <strain evidence="11 12">DFI.1.165</strain>
    </source>
</reference>
<dbReference type="Pfam" id="PF04552">
    <property type="entry name" value="Sigma54_DBD"/>
    <property type="match status" value="1"/>
</dbReference>
<feature type="domain" description="RNA polymerase sigma factor 54 DNA-binding" evidence="9">
    <location>
        <begin position="291"/>
        <end position="450"/>
    </location>
</feature>
<keyword evidence="7" id="KW-0238">DNA-binding</keyword>
<dbReference type="Gene3D" id="1.10.10.1330">
    <property type="entry name" value="RNA polymerase sigma-54 factor, core-binding domain"/>
    <property type="match status" value="1"/>
</dbReference>
<dbReference type="InterPro" id="IPR007046">
    <property type="entry name" value="RNA_pol_sigma_54_core-bd"/>
</dbReference>
<keyword evidence="12" id="KW-1185">Reference proteome</keyword>
<protein>
    <submittedName>
        <fullName evidence="11">RNA polymerase factor sigma-54</fullName>
    </submittedName>
</protein>
<dbReference type="PRINTS" id="PR00045">
    <property type="entry name" value="SIGMA54FCT"/>
</dbReference>
<dbReference type="EMBL" id="JAJCIS010000003">
    <property type="protein sequence ID" value="MCB7387324.1"/>
    <property type="molecule type" value="Genomic_DNA"/>
</dbReference>
<evidence type="ECO:0000256" key="4">
    <source>
        <dbReference type="ARBA" id="ARBA00022695"/>
    </source>
</evidence>
<evidence type="ECO:0000259" key="9">
    <source>
        <dbReference type="Pfam" id="PF04552"/>
    </source>
</evidence>
<dbReference type="PIRSF" id="PIRSF000774">
    <property type="entry name" value="RpoN"/>
    <property type="match status" value="1"/>
</dbReference>
<evidence type="ECO:0000313" key="12">
    <source>
        <dbReference type="Proteomes" id="UP001299546"/>
    </source>
</evidence>
<comment type="caution">
    <text evidence="11">The sequence shown here is derived from an EMBL/GenBank/DDBJ whole genome shotgun (WGS) entry which is preliminary data.</text>
</comment>
<feature type="domain" description="RNA polymerase sigma factor 54 core-binding" evidence="10">
    <location>
        <begin position="95"/>
        <end position="278"/>
    </location>
</feature>
<evidence type="ECO:0000256" key="6">
    <source>
        <dbReference type="ARBA" id="ARBA00023082"/>
    </source>
</evidence>
<sequence>MDIQLEPSQSQVLSQKMIQSVEILQMSSQELVEYIKEMSMENPVVDLEEVHGEDKAQERLKKLEWLASVDEQNRIYYKQESEDSDMNDIMNICGREEETLKDNLMSQLIGKEYSQEELAVFEYIAECLDSRGFYTGSLKEIEDEFGISSDKAERCMEVMKSLEPMGVCSASVEECLLKQLEHEREKTDVERRIVSEYLELLGKNQLHVIAKQMRLPLERVQEAKTKIQSLNPKPGSGFSSREVLRYLTPDVTVVKLKDYFEVLVNDSSYPVLRVNQEYMRMLKSDCPKDVQKYISDKVRQIEQVQTCITKRNSTLLELAKCIVDVQQDFFVNGKGYLKPFRMKEAAERLGVHESTVSRAVKEKYLQCCWGIYPLGYFFSKGFYKKEDDEKIATVHIKQKLAELIEAENKKKPLSDQKLSEQLREDGIDISRRTVAKYRESMGISDCRGRKEF</sequence>
<keyword evidence="2" id="KW-0240">DNA-directed RNA polymerase</keyword>
<dbReference type="PROSITE" id="PS00718">
    <property type="entry name" value="SIGMA54_2"/>
    <property type="match status" value="1"/>
</dbReference>
<evidence type="ECO:0000256" key="8">
    <source>
        <dbReference type="ARBA" id="ARBA00023163"/>
    </source>
</evidence>
<accession>A0ABS8DHR5</accession>
<dbReference type="Pfam" id="PF04963">
    <property type="entry name" value="Sigma54_CBD"/>
    <property type="match status" value="1"/>
</dbReference>
<dbReference type="Proteomes" id="UP001299546">
    <property type="component" value="Unassembled WGS sequence"/>
</dbReference>
<gene>
    <name evidence="11" type="primary">rpoN</name>
    <name evidence="11" type="ORF">LIZ65_08480</name>
</gene>
<name>A0ABS8DHR5_9FIRM</name>
<evidence type="ECO:0000256" key="2">
    <source>
        <dbReference type="ARBA" id="ARBA00022478"/>
    </source>
</evidence>
<evidence type="ECO:0000256" key="7">
    <source>
        <dbReference type="ARBA" id="ARBA00023125"/>
    </source>
</evidence>
<dbReference type="InterPro" id="IPR007634">
    <property type="entry name" value="RNA_pol_sigma_54_DNA-bd"/>
</dbReference>
<evidence type="ECO:0000256" key="3">
    <source>
        <dbReference type="ARBA" id="ARBA00022679"/>
    </source>
</evidence>
<dbReference type="NCBIfam" id="TIGR02395">
    <property type="entry name" value="rpoN_sigma"/>
    <property type="match status" value="1"/>
</dbReference>
<dbReference type="Gene3D" id="1.10.10.60">
    <property type="entry name" value="Homeodomain-like"/>
    <property type="match status" value="1"/>
</dbReference>
<keyword evidence="3" id="KW-0808">Transferase</keyword>
<evidence type="ECO:0000256" key="1">
    <source>
        <dbReference type="ARBA" id="ARBA00008798"/>
    </source>
</evidence>
<keyword evidence="8" id="KW-0804">Transcription</keyword>
<evidence type="ECO:0000259" key="10">
    <source>
        <dbReference type="Pfam" id="PF04963"/>
    </source>
</evidence>
<dbReference type="InterPro" id="IPR038709">
    <property type="entry name" value="RpoN_core-bd_sf"/>
</dbReference>
<comment type="similarity">
    <text evidence="1">Belongs to the sigma-54 factor family.</text>
</comment>
<dbReference type="RefSeq" id="WP_066734307.1">
    <property type="nucleotide sequence ID" value="NZ_JAJCIQ010000003.1"/>
</dbReference>
<evidence type="ECO:0000313" key="11">
    <source>
        <dbReference type="EMBL" id="MCB7387324.1"/>
    </source>
</evidence>